<evidence type="ECO:0000313" key="2">
    <source>
        <dbReference type="Proteomes" id="UP000785679"/>
    </source>
</evidence>
<name>A0A8J8NDW3_HALGN</name>
<gene>
    <name evidence="1" type="ORF">FGO68_gene3881</name>
</gene>
<reference evidence="1" key="1">
    <citation type="submission" date="2019-06" db="EMBL/GenBank/DDBJ databases">
        <authorList>
            <person name="Zheng W."/>
        </authorList>
    </citation>
    <scope>NUCLEOTIDE SEQUENCE</scope>
    <source>
        <strain evidence="1">QDHG01</strain>
    </source>
</reference>
<organism evidence="1 2">
    <name type="scientific">Halteria grandinella</name>
    <dbReference type="NCBI Taxonomy" id="5974"/>
    <lineage>
        <taxon>Eukaryota</taxon>
        <taxon>Sar</taxon>
        <taxon>Alveolata</taxon>
        <taxon>Ciliophora</taxon>
        <taxon>Intramacronucleata</taxon>
        <taxon>Spirotrichea</taxon>
        <taxon>Stichotrichia</taxon>
        <taxon>Sporadotrichida</taxon>
        <taxon>Halteriidae</taxon>
        <taxon>Halteria</taxon>
    </lineage>
</organism>
<sequence>MGLHSKVMIQARSFVMVGVLEVRGVEGGSLVLRERVAGQQPRPHSFTGQTRRVYWVLYPSVPSGFVLSSSVNCAISEPQDSTCHPLGAQLHPLQFLSTQYDCISLPPVSKGSAASCAQEKEAWKRVDSVKRKEVIFPRGLSMRGYVAYSSWGVETAQVMPLVVYLFCESYAVTQLDGGYPQVTAIVAVSTATPVAGQVPLYMHGLVQVPVWSGPQVCIYRQYQEMMAPFTSKELVHVKTQWLVFLEMASPIVEGLTDWAFAKESGDLKESQPDQSNIGGSKKVRRRIDRSVRRRQFRFDQSIPFQGLMLFIQLQLYNI</sequence>
<dbReference type="AlphaFoldDB" id="A0A8J8NDW3"/>
<evidence type="ECO:0000313" key="1">
    <source>
        <dbReference type="EMBL" id="TNV73167.1"/>
    </source>
</evidence>
<dbReference type="Proteomes" id="UP000785679">
    <property type="component" value="Unassembled WGS sequence"/>
</dbReference>
<proteinExistence type="predicted"/>
<keyword evidence="2" id="KW-1185">Reference proteome</keyword>
<protein>
    <submittedName>
        <fullName evidence="1">Uncharacterized protein</fullName>
    </submittedName>
</protein>
<accession>A0A8J8NDW3</accession>
<comment type="caution">
    <text evidence="1">The sequence shown here is derived from an EMBL/GenBank/DDBJ whole genome shotgun (WGS) entry which is preliminary data.</text>
</comment>
<dbReference type="EMBL" id="RRYP01019665">
    <property type="protein sequence ID" value="TNV73167.1"/>
    <property type="molecule type" value="Genomic_DNA"/>
</dbReference>